<evidence type="ECO:0000256" key="4">
    <source>
        <dbReference type="ARBA" id="ARBA00022553"/>
    </source>
</evidence>
<evidence type="ECO:0000256" key="7">
    <source>
        <dbReference type="ARBA" id="ARBA00023136"/>
    </source>
</evidence>
<dbReference type="Proteomes" id="UP000268014">
    <property type="component" value="Unassembled WGS sequence"/>
</dbReference>
<comment type="subcellular location">
    <subcellularLocation>
        <location evidence="2">Cytoplasm</location>
    </subcellularLocation>
    <subcellularLocation>
        <location evidence="1">Membrane</location>
    </subcellularLocation>
</comment>
<keyword evidence="5" id="KW-0677">Repeat</keyword>
<dbReference type="Pfam" id="PF00791">
    <property type="entry name" value="ZU5"/>
    <property type="match status" value="1"/>
</dbReference>
<keyword evidence="6" id="KW-0040">ANK repeat</keyword>
<name>A0A0N4X5V8_HAEPC</name>
<evidence type="ECO:0000256" key="3">
    <source>
        <dbReference type="ARBA" id="ARBA00022490"/>
    </source>
</evidence>
<evidence type="ECO:0000313" key="11">
    <source>
        <dbReference type="EMBL" id="VDO79057.1"/>
    </source>
</evidence>
<dbReference type="GO" id="GO:0016020">
    <property type="term" value="C:membrane"/>
    <property type="evidence" value="ECO:0007669"/>
    <property type="project" value="UniProtKB-SubCell"/>
</dbReference>
<dbReference type="OMA" id="YVEIRLF"/>
<dbReference type="GO" id="GO:0007165">
    <property type="term" value="P:signal transduction"/>
    <property type="evidence" value="ECO:0007669"/>
    <property type="project" value="InterPro"/>
</dbReference>
<evidence type="ECO:0000256" key="8">
    <source>
        <dbReference type="SAM" id="MobiDB-lite"/>
    </source>
</evidence>
<reference evidence="11 12" key="2">
    <citation type="submission" date="2018-11" db="EMBL/GenBank/DDBJ databases">
        <authorList>
            <consortium name="Pathogen Informatics"/>
        </authorList>
    </citation>
    <scope>NUCLEOTIDE SEQUENCE [LARGE SCALE GENOMIC DNA]</scope>
    <source>
        <strain evidence="11 12">MHpl1</strain>
    </source>
</reference>
<evidence type="ECO:0000256" key="2">
    <source>
        <dbReference type="ARBA" id="ARBA00004496"/>
    </source>
</evidence>
<dbReference type="Gene3D" id="2.60.40.2660">
    <property type="match status" value="1"/>
</dbReference>
<dbReference type="PROSITE" id="PS50017">
    <property type="entry name" value="DEATH_DOMAIN"/>
    <property type="match status" value="1"/>
</dbReference>
<evidence type="ECO:0000256" key="6">
    <source>
        <dbReference type="ARBA" id="ARBA00023043"/>
    </source>
</evidence>
<dbReference type="Pfam" id="PF00531">
    <property type="entry name" value="Death"/>
    <property type="match status" value="1"/>
</dbReference>
<feature type="region of interest" description="Disordered" evidence="8">
    <location>
        <begin position="757"/>
        <end position="776"/>
    </location>
</feature>
<dbReference type="SMART" id="SM00005">
    <property type="entry name" value="DEATH"/>
    <property type="match status" value="1"/>
</dbReference>
<dbReference type="PANTHER" id="PTHR24123:SF141">
    <property type="entry name" value="ANKYRIN 2, ISOFORM U"/>
    <property type="match status" value="1"/>
</dbReference>
<dbReference type="InterPro" id="IPR051165">
    <property type="entry name" value="Multifunctional_ANK_Repeat"/>
</dbReference>
<keyword evidence="12" id="KW-1185">Reference proteome</keyword>
<dbReference type="OrthoDB" id="20872at2759"/>
<keyword evidence="3" id="KW-0963">Cytoplasm</keyword>
<protein>
    <submittedName>
        <fullName evidence="13">ZU5 domain-containing protein</fullName>
    </submittedName>
</protein>
<organism evidence="13">
    <name type="scientific">Haemonchus placei</name>
    <name type="common">Barber's pole worm</name>
    <dbReference type="NCBI Taxonomy" id="6290"/>
    <lineage>
        <taxon>Eukaryota</taxon>
        <taxon>Metazoa</taxon>
        <taxon>Ecdysozoa</taxon>
        <taxon>Nematoda</taxon>
        <taxon>Chromadorea</taxon>
        <taxon>Rhabditida</taxon>
        <taxon>Rhabditina</taxon>
        <taxon>Rhabditomorpha</taxon>
        <taxon>Strongyloidea</taxon>
        <taxon>Trichostrongylidae</taxon>
        <taxon>Haemonchus</taxon>
    </lineage>
</organism>
<proteinExistence type="predicted"/>
<dbReference type="Gene3D" id="1.10.533.10">
    <property type="entry name" value="Death Domain, Fas"/>
    <property type="match status" value="1"/>
</dbReference>
<evidence type="ECO:0000313" key="12">
    <source>
        <dbReference type="Proteomes" id="UP000268014"/>
    </source>
</evidence>
<evidence type="ECO:0000256" key="1">
    <source>
        <dbReference type="ARBA" id="ARBA00004370"/>
    </source>
</evidence>
<dbReference type="InterPro" id="IPR040745">
    <property type="entry name" value="Ankyrin_UPA"/>
</dbReference>
<dbReference type="SUPFAM" id="SSF47986">
    <property type="entry name" value="DEATH domain"/>
    <property type="match status" value="1"/>
</dbReference>
<reference evidence="13" key="1">
    <citation type="submission" date="2017-02" db="UniProtKB">
        <authorList>
            <consortium name="WormBaseParasite"/>
        </authorList>
    </citation>
    <scope>IDENTIFICATION</scope>
</reference>
<accession>A0A0N4X5V8</accession>
<dbReference type="STRING" id="6290.A0A0N4X5V8"/>
<dbReference type="PANTHER" id="PTHR24123">
    <property type="entry name" value="ANKYRIN REPEAT-CONTAINING"/>
    <property type="match status" value="1"/>
</dbReference>
<dbReference type="AlphaFoldDB" id="A0A0N4X5V8"/>
<evidence type="ECO:0000259" key="9">
    <source>
        <dbReference type="PROSITE" id="PS50017"/>
    </source>
</evidence>
<dbReference type="EMBL" id="UZAF01021556">
    <property type="protein sequence ID" value="VDO79057.1"/>
    <property type="molecule type" value="Genomic_DNA"/>
</dbReference>
<feature type="region of interest" description="Disordered" evidence="8">
    <location>
        <begin position="515"/>
        <end position="536"/>
    </location>
</feature>
<dbReference type="InterPro" id="IPR011029">
    <property type="entry name" value="DEATH-like_dom_sf"/>
</dbReference>
<evidence type="ECO:0000313" key="13">
    <source>
        <dbReference type="WBParaSite" id="HPLM_0001975001-mRNA-1"/>
    </source>
</evidence>
<gene>
    <name evidence="11" type="ORF">HPLM_LOCUS19742</name>
</gene>
<dbReference type="FunFam" id="2.60.220.30:FF:000001">
    <property type="entry name" value="Ankyrin-3 isoform 2"/>
    <property type="match status" value="1"/>
</dbReference>
<dbReference type="InterPro" id="IPR000906">
    <property type="entry name" value="ZU5_dom"/>
</dbReference>
<dbReference type="PROSITE" id="PS51145">
    <property type="entry name" value="ZU5"/>
    <property type="match status" value="1"/>
</dbReference>
<dbReference type="GO" id="GO:0005737">
    <property type="term" value="C:cytoplasm"/>
    <property type="evidence" value="ECO:0007669"/>
    <property type="project" value="UniProtKB-SubCell"/>
</dbReference>
<keyword evidence="4" id="KW-0597">Phosphoprotein</keyword>
<dbReference type="WBParaSite" id="HPLM_0001975001-mRNA-1">
    <property type="protein sequence ID" value="HPLM_0001975001-mRNA-1"/>
    <property type="gene ID" value="HPLM_0001975001"/>
</dbReference>
<evidence type="ECO:0000256" key="5">
    <source>
        <dbReference type="ARBA" id="ARBA00022737"/>
    </source>
</evidence>
<dbReference type="Pfam" id="PF17809">
    <property type="entry name" value="UPA_2"/>
    <property type="match status" value="1"/>
</dbReference>
<dbReference type="InterPro" id="IPR000488">
    <property type="entry name" value="Death_dom"/>
</dbReference>
<feature type="domain" description="ZU5" evidence="10">
    <location>
        <begin position="95"/>
        <end position="239"/>
    </location>
</feature>
<sequence length="980" mass="109376">MAPAGAKFLGPVILEVPHFASLRDREREIVILRSDDGQHWKEHQLEATEDAVQEVLNESFDAEELAQLDDLHTPRITRILTNDFPMYFAVVTRVRQEVHCVGPEGGVIMSSVVPRVQAIFPDGSLTKTIKVSVQAQPVPQEMVTRLHGNRVAVSPIVTVEPRRRKFHKPITLCIPLPQSSNKGMLTQYSGQPGQEPPTLRLLCSITGGSAPAQWEDITGTTQLTFTGDEVSFTTTVSARFWLMDCQTPRDAARMAQEVYNEAICIPYMAKFAVFARRTFPVEGQLRVFCMTDDKEDKTLEKQEHFKLIAKSRDVEVFPLQVLKGKHQFLEFAGNLVPVTKSGDQLSLYFLPFQENRLAFMVKTRNKDDTEAATEGRIAFMTEPKVRAESLPPQQPICTLAISLPEYTGEAPKITVKKDTTPFEVKYKGVLDKELPDYVHNNVIKGVGADWQRLARALELPHRDIQYIRQHYPGKEITNVLKIWIYLKKEEASPERLDNALRRIGRDDIVRSIAHGEPDSLSYGNGSDSPASKRFDPPKYVDLPPVVTQRYVEIRLFAISIGSAGYEYTPKLPTAAHVETIVEEPERAKVTVPEEEETVSEVRTVVRTERHVHDTEDGPVVEERTITTTYEDDVAVNEHIVDRTVPLNDEERRNNHFFRWEELNRLAGHKAYINEEQEEPLPEGMAQEVDTEKYTEPDGTVVTTTTITSHYTSRNMSTWEPVVAGVTEDGETICLGLTAVRNGITSAQIHHVSSSSRFEAEQWSGEHAEAEPHHADDTVISTTVAYPSGEEETAPHDENTPIASSAQFERNRSASLAAALQDLDPKGTPQIGFFHPGSAAPLLEAEEYEEGAQVPASETRDAGSEVGAAEVVLSELLLTLQDLKMAAPDRYNDAVNRLKELEEELRQAGAVTPADPQVVDAVARALAAAGTDRDVQIRVNQSRHTTTTKTVYETETPGMVGLEPEKIRELHQQMLSSLSSL</sequence>
<evidence type="ECO:0000259" key="10">
    <source>
        <dbReference type="PROSITE" id="PS51145"/>
    </source>
</evidence>
<dbReference type="Gene3D" id="2.60.220.30">
    <property type="match status" value="2"/>
</dbReference>
<keyword evidence="7" id="KW-0472">Membrane</keyword>
<feature type="domain" description="Death" evidence="9">
    <location>
        <begin position="435"/>
        <end position="516"/>
    </location>
</feature>